<dbReference type="Pfam" id="PF03180">
    <property type="entry name" value="Lipoprotein_9"/>
    <property type="match status" value="1"/>
</dbReference>
<gene>
    <name evidence="8" type="primary">metQ2</name>
    <name evidence="8" type="ORF">PM10SUCC1_36500</name>
</gene>
<sequence length="258" mass="29984">MVKKSIISLMVFLIFSSASFAFFGKEKKEKTLRVGVTPVPQGEILKFIQETFKNEGFKIDIVEYSDYNQPNFDLEEGRIDVNYFQHKDFLDVFNIEKRTKLVSVGRIHFERMGIYSNRVKSIKAIEGRIAIPNDESNKIRALKLLERTGLITLDENNAILENPRNLEITEISSNYLYKIIDEVDAIVVNANYMLENGYMPSKDSLYLEEYNEEYANLLVCRSKSKDLKEIEKLKALLKSPEVKRFVRTHYKESVVLVD</sequence>
<name>A0A9W6GQ47_9FUSO</name>
<dbReference type="PANTHER" id="PTHR30429:SF0">
    <property type="entry name" value="METHIONINE-BINDING LIPOPROTEIN METQ"/>
    <property type="match status" value="1"/>
</dbReference>
<evidence type="ECO:0000256" key="6">
    <source>
        <dbReference type="ARBA" id="ARBA00023288"/>
    </source>
</evidence>
<evidence type="ECO:0000256" key="4">
    <source>
        <dbReference type="ARBA" id="ARBA00023136"/>
    </source>
</evidence>
<comment type="subcellular location">
    <subcellularLocation>
        <location evidence="1">Membrane</location>
        <topology evidence="1">Lipid-anchor</topology>
    </subcellularLocation>
</comment>
<dbReference type="PIRSF" id="PIRSF002854">
    <property type="entry name" value="MetQ"/>
    <property type="match status" value="1"/>
</dbReference>
<evidence type="ECO:0000313" key="8">
    <source>
        <dbReference type="EMBL" id="GLI58136.1"/>
    </source>
</evidence>
<evidence type="ECO:0000256" key="7">
    <source>
        <dbReference type="SAM" id="SignalP"/>
    </source>
</evidence>
<evidence type="ECO:0000256" key="1">
    <source>
        <dbReference type="ARBA" id="ARBA00004635"/>
    </source>
</evidence>
<accession>A0A9W6GQ47</accession>
<dbReference type="InterPro" id="IPR004872">
    <property type="entry name" value="Lipoprotein_NlpA"/>
</dbReference>
<dbReference type="SUPFAM" id="SSF53850">
    <property type="entry name" value="Periplasmic binding protein-like II"/>
    <property type="match status" value="1"/>
</dbReference>
<dbReference type="GO" id="GO:0016020">
    <property type="term" value="C:membrane"/>
    <property type="evidence" value="ECO:0007669"/>
    <property type="project" value="UniProtKB-SubCell"/>
</dbReference>
<comment type="similarity">
    <text evidence="2">Belongs to the NlpA lipoprotein family.</text>
</comment>
<dbReference type="EMBL" id="BSDY01000035">
    <property type="protein sequence ID" value="GLI58136.1"/>
    <property type="molecule type" value="Genomic_DNA"/>
</dbReference>
<organism evidence="8 9">
    <name type="scientific">Propionigenium maris DSM 9537</name>
    <dbReference type="NCBI Taxonomy" id="1123000"/>
    <lineage>
        <taxon>Bacteria</taxon>
        <taxon>Fusobacteriati</taxon>
        <taxon>Fusobacteriota</taxon>
        <taxon>Fusobacteriia</taxon>
        <taxon>Fusobacteriales</taxon>
        <taxon>Fusobacteriaceae</taxon>
        <taxon>Propionigenium</taxon>
    </lineage>
</organism>
<dbReference type="Proteomes" id="UP001144471">
    <property type="component" value="Unassembled WGS sequence"/>
</dbReference>
<dbReference type="Gene3D" id="3.40.190.10">
    <property type="entry name" value="Periplasmic binding protein-like II"/>
    <property type="match status" value="2"/>
</dbReference>
<evidence type="ECO:0000256" key="5">
    <source>
        <dbReference type="ARBA" id="ARBA00023139"/>
    </source>
</evidence>
<keyword evidence="6 8" id="KW-0449">Lipoprotein</keyword>
<dbReference type="AlphaFoldDB" id="A0A9W6GQ47"/>
<feature type="signal peptide" evidence="7">
    <location>
        <begin position="1"/>
        <end position="21"/>
    </location>
</feature>
<keyword evidence="9" id="KW-1185">Reference proteome</keyword>
<protein>
    <submittedName>
        <fullName evidence="8">Lipoprotein</fullName>
    </submittedName>
</protein>
<keyword evidence="5" id="KW-0564">Palmitate</keyword>
<proteinExistence type="inferred from homology"/>
<reference evidence="8" key="1">
    <citation type="submission" date="2022-12" db="EMBL/GenBank/DDBJ databases">
        <title>Reference genome sequencing for broad-spectrum identification of bacterial and archaeal isolates by mass spectrometry.</title>
        <authorList>
            <person name="Sekiguchi Y."/>
            <person name="Tourlousse D.M."/>
        </authorList>
    </citation>
    <scope>NUCLEOTIDE SEQUENCE</scope>
    <source>
        <strain evidence="8">10succ1</strain>
    </source>
</reference>
<feature type="chain" id="PRO_5040741674" evidence="7">
    <location>
        <begin position="22"/>
        <end position="258"/>
    </location>
</feature>
<dbReference type="PANTHER" id="PTHR30429">
    <property type="entry name" value="D-METHIONINE-BINDING LIPOPROTEIN METQ"/>
    <property type="match status" value="1"/>
</dbReference>
<evidence type="ECO:0000256" key="2">
    <source>
        <dbReference type="ARBA" id="ARBA00008973"/>
    </source>
</evidence>
<evidence type="ECO:0000256" key="3">
    <source>
        <dbReference type="ARBA" id="ARBA00022729"/>
    </source>
</evidence>
<evidence type="ECO:0000313" key="9">
    <source>
        <dbReference type="Proteomes" id="UP001144471"/>
    </source>
</evidence>
<comment type="caution">
    <text evidence="8">The sequence shown here is derived from an EMBL/GenBank/DDBJ whole genome shotgun (WGS) entry which is preliminary data.</text>
</comment>
<keyword evidence="4" id="KW-0472">Membrane</keyword>
<keyword evidence="3 7" id="KW-0732">Signal</keyword>